<proteinExistence type="predicted"/>
<dbReference type="EMBL" id="VYZN01000028">
    <property type="protein sequence ID" value="KAE9534447.1"/>
    <property type="molecule type" value="Genomic_DNA"/>
</dbReference>
<dbReference type="Proteomes" id="UP000475862">
    <property type="component" value="Unassembled WGS sequence"/>
</dbReference>
<evidence type="ECO:0000313" key="1">
    <source>
        <dbReference type="EMBL" id="KAE9534447.1"/>
    </source>
</evidence>
<organism evidence="1 2">
    <name type="scientific">Aphis glycines</name>
    <name type="common">Soybean aphid</name>
    <dbReference type="NCBI Taxonomy" id="307491"/>
    <lineage>
        <taxon>Eukaryota</taxon>
        <taxon>Metazoa</taxon>
        <taxon>Ecdysozoa</taxon>
        <taxon>Arthropoda</taxon>
        <taxon>Hexapoda</taxon>
        <taxon>Insecta</taxon>
        <taxon>Pterygota</taxon>
        <taxon>Neoptera</taxon>
        <taxon>Paraneoptera</taxon>
        <taxon>Hemiptera</taxon>
        <taxon>Sternorrhyncha</taxon>
        <taxon>Aphidomorpha</taxon>
        <taxon>Aphidoidea</taxon>
        <taxon>Aphididae</taxon>
        <taxon>Aphidini</taxon>
        <taxon>Aphis</taxon>
        <taxon>Aphis</taxon>
    </lineage>
</organism>
<accession>A0A6G0TL54</accession>
<name>A0A6G0TL54_APHGL</name>
<sequence>MFPITPERINSRTSRFCAFPRQRVPTSYAQCVTQGTYIVITTLALLKRPVSPCHGVAWRCAEEPIFIGPILNELMNFKYCQNYEYCQIMLYLTASVIKEIMPDVTVTSRNLKQLDMSVLTGGCHIPLPMNFFSYNVLFPMTNVCTNGQTAATIGHKPKLDCFQNTLIEILMQIQIVSVDGCCLENVA</sequence>
<keyword evidence="2" id="KW-1185">Reference proteome</keyword>
<gene>
    <name evidence="1" type="ORF">AGLY_008537</name>
</gene>
<evidence type="ECO:0000313" key="2">
    <source>
        <dbReference type="Proteomes" id="UP000475862"/>
    </source>
</evidence>
<reference evidence="1 2" key="1">
    <citation type="submission" date="2019-08" db="EMBL/GenBank/DDBJ databases">
        <title>The genome of the soybean aphid Biotype 1, its phylome, world population structure and adaptation to the North American continent.</title>
        <authorList>
            <person name="Giordano R."/>
            <person name="Donthu R.K."/>
            <person name="Hernandez A.G."/>
            <person name="Wright C.L."/>
            <person name="Zimin A.V."/>
        </authorList>
    </citation>
    <scope>NUCLEOTIDE SEQUENCE [LARGE SCALE GENOMIC DNA]</scope>
    <source>
        <tissue evidence="1">Whole aphids</tissue>
    </source>
</reference>
<comment type="caution">
    <text evidence="1">The sequence shown here is derived from an EMBL/GenBank/DDBJ whole genome shotgun (WGS) entry which is preliminary data.</text>
</comment>
<protein>
    <submittedName>
        <fullName evidence="1">Uncharacterized protein</fullName>
    </submittedName>
</protein>
<dbReference type="AlphaFoldDB" id="A0A6G0TL54"/>